<comment type="caution">
    <text evidence="7">The sequence shown here is derived from an EMBL/GenBank/DDBJ whole genome shotgun (WGS) entry which is preliminary data.</text>
</comment>
<comment type="subcellular location">
    <subcellularLocation>
        <location evidence="1">Membrane</location>
        <topology evidence="1">Multi-pass membrane protein</topology>
    </subcellularLocation>
</comment>
<dbReference type="SUPFAM" id="SSF143865">
    <property type="entry name" value="CorA soluble domain-like"/>
    <property type="match status" value="1"/>
</dbReference>
<organism evidence="7 8">
    <name type="scientific">Paucilactobacillus suebicus DSM 5007 = KCTC 3549</name>
    <dbReference type="NCBI Taxonomy" id="1423807"/>
    <lineage>
        <taxon>Bacteria</taxon>
        <taxon>Bacillati</taxon>
        <taxon>Bacillota</taxon>
        <taxon>Bacilli</taxon>
        <taxon>Lactobacillales</taxon>
        <taxon>Lactobacillaceae</taxon>
        <taxon>Paucilactobacillus</taxon>
    </lineage>
</organism>
<evidence type="ECO:0000256" key="4">
    <source>
        <dbReference type="ARBA" id="ARBA00022989"/>
    </source>
</evidence>
<dbReference type="GO" id="GO:0046873">
    <property type="term" value="F:metal ion transmembrane transporter activity"/>
    <property type="evidence" value="ECO:0007669"/>
    <property type="project" value="InterPro"/>
</dbReference>
<dbReference type="PATRIC" id="fig|1423807.3.peg.1717"/>
<dbReference type="InterPro" id="IPR045861">
    <property type="entry name" value="CorA_cytoplasmic_dom"/>
</dbReference>
<dbReference type="CDD" id="cd12827">
    <property type="entry name" value="EcCorA_ZntB-like_u2"/>
    <property type="match status" value="1"/>
</dbReference>
<dbReference type="GO" id="GO:0016020">
    <property type="term" value="C:membrane"/>
    <property type="evidence" value="ECO:0007669"/>
    <property type="project" value="UniProtKB-SubCell"/>
</dbReference>
<keyword evidence="3 6" id="KW-0812">Transmembrane</keyword>
<dbReference type="eggNOG" id="COG0598">
    <property type="taxonomic scope" value="Bacteria"/>
</dbReference>
<dbReference type="Gene3D" id="3.30.460.20">
    <property type="entry name" value="CorA soluble domain-like"/>
    <property type="match status" value="1"/>
</dbReference>
<dbReference type="EMBL" id="AZGF01000004">
    <property type="protein sequence ID" value="KRM12990.1"/>
    <property type="molecule type" value="Genomic_DNA"/>
</dbReference>
<evidence type="ECO:0000256" key="1">
    <source>
        <dbReference type="ARBA" id="ARBA00004141"/>
    </source>
</evidence>
<reference evidence="7 8" key="1">
    <citation type="journal article" date="2015" name="Genome Announc.">
        <title>Expanding the biotechnology potential of lactobacilli through comparative genomics of 213 strains and associated genera.</title>
        <authorList>
            <person name="Sun Z."/>
            <person name="Harris H.M."/>
            <person name="McCann A."/>
            <person name="Guo C."/>
            <person name="Argimon S."/>
            <person name="Zhang W."/>
            <person name="Yang X."/>
            <person name="Jeffery I.B."/>
            <person name="Cooney J.C."/>
            <person name="Kagawa T.F."/>
            <person name="Liu W."/>
            <person name="Song Y."/>
            <person name="Salvetti E."/>
            <person name="Wrobel A."/>
            <person name="Rasinkangas P."/>
            <person name="Parkhill J."/>
            <person name="Rea M.C."/>
            <person name="O'Sullivan O."/>
            <person name="Ritari J."/>
            <person name="Douillard F.P."/>
            <person name="Paul Ross R."/>
            <person name="Yang R."/>
            <person name="Briner A.E."/>
            <person name="Felis G.E."/>
            <person name="de Vos W.M."/>
            <person name="Barrangou R."/>
            <person name="Klaenhammer T.R."/>
            <person name="Caufield P.W."/>
            <person name="Cui Y."/>
            <person name="Zhang H."/>
            <person name="O'Toole P.W."/>
        </authorList>
    </citation>
    <scope>NUCLEOTIDE SEQUENCE [LARGE SCALE GENOMIC DNA]</scope>
    <source>
        <strain evidence="7 8">DSM 5007</strain>
    </source>
</reference>
<dbReference type="InterPro" id="IPR047199">
    <property type="entry name" value="CorA-like"/>
</dbReference>
<keyword evidence="5 6" id="KW-0472">Membrane</keyword>
<protein>
    <submittedName>
        <fullName evidence="7">MIT family Mg2+ and Co2+ transporter</fullName>
    </submittedName>
</protein>
<evidence type="ECO:0000256" key="2">
    <source>
        <dbReference type="ARBA" id="ARBA00009765"/>
    </source>
</evidence>
<keyword evidence="8" id="KW-1185">Reference proteome</keyword>
<sequence length="314" mass="36000">MASNKEKIYMLTITNVNNNIKWINVQNPSSDETIKLITEYQVTDEMLAYAIDPDERARVESDPQANITLLIFDVYCVPDDDASSQTAPVGIMFTGDNLITFTTEQTNFVTELLHDEVEYQKKNKQVVDQIDLVLPLLYQLSTDYFAPIRQADSQRVEIQRSLQRRTDRTAINNFVSIETSLVYVLTSLRGNVTLLQDLKRRSRDLTTQQTNDLDDVLVEAQQGLKMAQMTSDIIERVSNAYSKVLDSNLNNTMRFLTIYSIVLTIPSIVFGFFGQNVHLPFEKSPIGWELTIIVMLVLAVTTLFLLMNNHWWKK</sequence>
<dbReference type="Gene3D" id="1.20.58.340">
    <property type="entry name" value="Magnesium transport protein CorA, transmembrane region"/>
    <property type="match status" value="2"/>
</dbReference>
<dbReference type="STRING" id="1423807.FD16_GL001676"/>
<accession>A0A0R1W5G5</accession>
<dbReference type="Pfam" id="PF01544">
    <property type="entry name" value="CorA"/>
    <property type="match status" value="1"/>
</dbReference>
<dbReference type="PANTHER" id="PTHR47891:SF1">
    <property type="entry name" value="CORA-MAGNESIUM AND COBALT TRANSPORTER"/>
    <property type="match status" value="1"/>
</dbReference>
<dbReference type="AlphaFoldDB" id="A0A0R1W5G5"/>
<evidence type="ECO:0000256" key="3">
    <source>
        <dbReference type="ARBA" id="ARBA00022692"/>
    </source>
</evidence>
<proteinExistence type="inferred from homology"/>
<evidence type="ECO:0000256" key="6">
    <source>
        <dbReference type="SAM" id="Phobius"/>
    </source>
</evidence>
<dbReference type="SUPFAM" id="SSF144083">
    <property type="entry name" value="Magnesium transport protein CorA, transmembrane region"/>
    <property type="match status" value="1"/>
</dbReference>
<gene>
    <name evidence="7" type="ORF">FD16_GL001676</name>
</gene>
<feature type="transmembrane region" description="Helical" evidence="6">
    <location>
        <begin position="286"/>
        <end position="306"/>
    </location>
</feature>
<keyword evidence="4 6" id="KW-1133">Transmembrane helix</keyword>
<evidence type="ECO:0000256" key="5">
    <source>
        <dbReference type="ARBA" id="ARBA00023136"/>
    </source>
</evidence>
<dbReference type="InterPro" id="IPR002523">
    <property type="entry name" value="MgTranspt_CorA/ZnTranspt_ZntB"/>
</dbReference>
<dbReference type="PANTHER" id="PTHR47891">
    <property type="entry name" value="TRANSPORTER-RELATED"/>
    <property type="match status" value="1"/>
</dbReference>
<evidence type="ECO:0000313" key="7">
    <source>
        <dbReference type="EMBL" id="KRM12990.1"/>
    </source>
</evidence>
<evidence type="ECO:0000313" key="8">
    <source>
        <dbReference type="Proteomes" id="UP000051820"/>
    </source>
</evidence>
<dbReference type="InterPro" id="IPR045863">
    <property type="entry name" value="CorA_TM1_TM2"/>
</dbReference>
<dbReference type="Proteomes" id="UP000051820">
    <property type="component" value="Unassembled WGS sequence"/>
</dbReference>
<feature type="transmembrane region" description="Helical" evidence="6">
    <location>
        <begin position="255"/>
        <end position="274"/>
    </location>
</feature>
<name>A0A0R1W5G5_9LACO</name>
<comment type="similarity">
    <text evidence="2">Belongs to the CorA metal ion transporter (MIT) (TC 1.A.35) family.</text>
</comment>